<dbReference type="InterPro" id="IPR001810">
    <property type="entry name" value="F-box_dom"/>
</dbReference>
<dbReference type="EMBL" id="WUAV01000004">
    <property type="protein sequence ID" value="KAF1756926.1"/>
    <property type="molecule type" value="Genomic_DNA"/>
</dbReference>
<dbReference type="RefSeq" id="XP_003090054.2">
    <property type="nucleotide sequence ID" value="XM_003090006.2"/>
</dbReference>
<dbReference type="CTD" id="9827985"/>
<dbReference type="Proteomes" id="UP000483820">
    <property type="component" value="Chromosome IV"/>
</dbReference>
<dbReference type="PANTHER" id="PTHR21503">
    <property type="entry name" value="F-BOX-CONTAINING HYPOTHETICAL PROTEIN C.ELEGANS"/>
    <property type="match status" value="1"/>
</dbReference>
<dbReference type="AlphaFoldDB" id="A0A6A5GQW1"/>
<feature type="domain" description="F-box" evidence="1">
    <location>
        <begin position="3"/>
        <end position="51"/>
    </location>
</feature>
<accession>A0A6A5GQW1</accession>
<evidence type="ECO:0000313" key="3">
    <source>
        <dbReference type="Proteomes" id="UP000483820"/>
    </source>
</evidence>
<sequence length="339" mass="40480">MAPFFLLRLPHLPILEVVKHMKTKEIYNFSRCSKKCQQTVRNAAGNHFELRLYFWTENEMILKSKKGKENKIHFSFENFPVIPWSWTRSDNSVRRFPYKKYSGLYIKEKELIKYLVETFNCIIGELRFHCDATRNVFQPLLNFFLQSQLEFHLVAFDEGIVNDEDFKYLMDNCKMKELDLLCSVAVLSIEDFKIDVFCLRTLYSDWVTQNHLLKMSFELGYIQINCNMKKWMEIVKAWMNGWNKRMKFALFEPTRFDLDLADQIIENVIPGKRIDKEVMRQYPMISSDLNFTRHSSVLRGGYDFQRVEDGVLATITQDSGPQKRYVFAVWQYNNDFVRQ</sequence>
<proteinExistence type="predicted"/>
<dbReference type="KEGG" id="crq:GCK72_013380"/>
<evidence type="ECO:0000313" key="2">
    <source>
        <dbReference type="EMBL" id="KAF1756926.1"/>
    </source>
</evidence>
<protein>
    <recommendedName>
        <fullName evidence="1">F-box domain-containing protein</fullName>
    </recommendedName>
</protein>
<dbReference type="PANTHER" id="PTHR21503:SF8">
    <property type="entry name" value="F-BOX ASSOCIATED DOMAIN-CONTAINING PROTEIN-RELATED"/>
    <property type="match status" value="1"/>
</dbReference>
<dbReference type="Pfam" id="PF00646">
    <property type="entry name" value="F-box"/>
    <property type="match status" value="1"/>
</dbReference>
<name>A0A6A5GQW1_CAERE</name>
<evidence type="ECO:0000259" key="1">
    <source>
        <dbReference type="PROSITE" id="PS50181"/>
    </source>
</evidence>
<reference evidence="2 3" key="1">
    <citation type="submission" date="2019-12" db="EMBL/GenBank/DDBJ databases">
        <title>Chromosome-level assembly of the Caenorhabditis remanei genome.</title>
        <authorList>
            <person name="Teterina A.A."/>
            <person name="Willis J.H."/>
            <person name="Phillips P.C."/>
        </authorList>
    </citation>
    <scope>NUCLEOTIDE SEQUENCE [LARGE SCALE GENOMIC DNA]</scope>
    <source>
        <strain evidence="2 3">PX506</strain>
        <tissue evidence="2">Whole organism</tissue>
    </source>
</reference>
<gene>
    <name evidence="2" type="ORF">GCK72_013380</name>
</gene>
<organism evidence="2 3">
    <name type="scientific">Caenorhabditis remanei</name>
    <name type="common">Caenorhabditis vulgaris</name>
    <dbReference type="NCBI Taxonomy" id="31234"/>
    <lineage>
        <taxon>Eukaryota</taxon>
        <taxon>Metazoa</taxon>
        <taxon>Ecdysozoa</taxon>
        <taxon>Nematoda</taxon>
        <taxon>Chromadorea</taxon>
        <taxon>Rhabditida</taxon>
        <taxon>Rhabditina</taxon>
        <taxon>Rhabditomorpha</taxon>
        <taxon>Rhabditoidea</taxon>
        <taxon>Rhabditidae</taxon>
        <taxon>Peloderinae</taxon>
        <taxon>Caenorhabditis</taxon>
    </lineage>
</organism>
<dbReference type="GeneID" id="9827985"/>
<comment type="caution">
    <text evidence="2">The sequence shown here is derived from an EMBL/GenBank/DDBJ whole genome shotgun (WGS) entry which is preliminary data.</text>
</comment>
<dbReference type="PROSITE" id="PS50181">
    <property type="entry name" value="FBOX"/>
    <property type="match status" value="1"/>
</dbReference>